<name>A0A370QS63_9GAMM</name>
<dbReference type="EMBL" id="QRAP01000004">
    <property type="protein sequence ID" value="RDK92102.1"/>
    <property type="molecule type" value="Genomic_DNA"/>
</dbReference>
<sequence length="184" mass="21438">MARYGNDNDKGRPRGKNGDRVSARDKLMPALFDRLTDYEPQNKRESERSKTISHNELRKIILRDLQWLFNCNNNESLIDVQAFPAVRRSTVNYGITPLAGKRMSDIEWSDIQKNLRMAILTFEPRIIPEELKLRCVSESDDLDSHNVLSIEIRGLLWCNPHPLEFCFRSDIDLENGYFNLRDIG</sequence>
<dbReference type="PANTHER" id="PTHR38595:SF1">
    <property type="entry name" value="TYPE VI SECRETION SYSTEM COMPONENT TSSE1"/>
    <property type="match status" value="1"/>
</dbReference>
<dbReference type="NCBIfam" id="TIGR03357">
    <property type="entry name" value="VI_zyme"/>
    <property type="match status" value="1"/>
</dbReference>
<dbReference type="AlphaFoldDB" id="A0A370QS63"/>
<gene>
    <name evidence="3" type="ORF">C8D90_104260</name>
</gene>
<organism evidence="3 4">
    <name type="scientific">Enterobacillus tribolii</name>
    <dbReference type="NCBI Taxonomy" id="1487935"/>
    <lineage>
        <taxon>Bacteria</taxon>
        <taxon>Pseudomonadati</taxon>
        <taxon>Pseudomonadota</taxon>
        <taxon>Gammaproteobacteria</taxon>
        <taxon>Enterobacterales</taxon>
        <taxon>Hafniaceae</taxon>
        <taxon>Enterobacillus</taxon>
    </lineage>
</organism>
<dbReference type="Pfam" id="PF04965">
    <property type="entry name" value="GPW_gp25"/>
    <property type="match status" value="1"/>
</dbReference>
<dbReference type="InterPro" id="IPR017737">
    <property type="entry name" value="TssE1-like"/>
</dbReference>
<comment type="caution">
    <text evidence="3">The sequence shown here is derived from an EMBL/GenBank/DDBJ whole genome shotgun (WGS) entry which is preliminary data.</text>
</comment>
<dbReference type="SUPFAM" id="SSF160719">
    <property type="entry name" value="gpW/gp25-like"/>
    <property type="match status" value="1"/>
</dbReference>
<accession>A0A370QS63</accession>
<evidence type="ECO:0000313" key="3">
    <source>
        <dbReference type="EMBL" id="RDK92102.1"/>
    </source>
</evidence>
<evidence type="ECO:0000256" key="1">
    <source>
        <dbReference type="SAM" id="MobiDB-lite"/>
    </source>
</evidence>
<reference evidence="3 4" key="1">
    <citation type="submission" date="2018-07" db="EMBL/GenBank/DDBJ databases">
        <title>Genomic Encyclopedia of Type Strains, Phase IV (KMG-IV): sequencing the most valuable type-strain genomes for metagenomic binning, comparative biology and taxonomic classification.</title>
        <authorList>
            <person name="Goeker M."/>
        </authorList>
    </citation>
    <scope>NUCLEOTIDE SEQUENCE [LARGE SCALE GENOMIC DNA]</scope>
    <source>
        <strain evidence="3 4">DSM 103736</strain>
    </source>
</reference>
<feature type="domain" description="IraD/Gp25-like" evidence="2">
    <location>
        <begin position="56"/>
        <end position="160"/>
    </location>
</feature>
<dbReference type="PANTHER" id="PTHR38595">
    <property type="entry name" value="CYTOPLASMIC PROTEIN-RELATED"/>
    <property type="match status" value="1"/>
</dbReference>
<protein>
    <submittedName>
        <fullName evidence="3">Type VI secretion system protein ImpF</fullName>
    </submittedName>
</protein>
<evidence type="ECO:0000313" key="4">
    <source>
        <dbReference type="Proteomes" id="UP000254848"/>
    </source>
</evidence>
<evidence type="ECO:0000259" key="2">
    <source>
        <dbReference type="Pfam" id="PF04965"/>
    </source>
</evidence>
<dbReference type="InterPro" id="IPR053176">
    <property type="entry name" value="T6SS_TssE1-like"/>
</dbReference>
<dbReference type="RefSeq" id="WP_115458558.1">
    <property type="nucleotide sequence ID" value="NZ_QRAP01000004.1"/>
</dbReference>
<feature type="region of interest" description="Disordered" evidence="1">
    <location>
        <begin position="1"/>
        <end position="26"/>
    </location>
</feature>
<dbReference type="OrthoDB" id="119583at2"/>
<keyword evidence="4" id="KW-1185">Reference proteome</keyword>
<dbReference type="Proteomes" id="UP000254848">
    <property type="component" value="Unassembled WGS sequence"/>
</dbReference>
<proteinExistence type="predicted"/>
<dbReference type="InterPro" id="IPR007048">
    <property type="entry name" value="IraD/Gp25-like"/>
</dbReference>